<name>A0ABQ7K6Z4_9FUNG</name>
<proteinExistence type="predicted"/>
<sequence>MKTYTLNSESSGYNPLDDSIESKAVEAITIVDEVEPVEVELDIVLLMQTINKGVALVSRELGHFIENYIFVEEVVEGDFVQGMVDDKGKSNVQDIVGRIYKALCHMSTALEKAGSAIDYKRGIWGGVWD</sequence>
<protein>
    <submittedName>
        <fullName evidence="1">Uncharacterized protein</fullName>
    </submittedName>
</protein>
<comment type="caution">
    <text evidence="1">The sequence shown here is derived from an EMBL/GenBank/DDBJ whole genome shotgun (WGS) entry which is preliminary data.</text>
</comment>
<organism evidence="1 2">
    <name type="scientific">Linnemannia gamsii</name>
    <dbReference type="NCBI Taxonomy" id="64522"/>
    <lineage>
        <taxon>Eukaryota</taxon>
        <taxon>Fungi</taxon>
        <taxon>Fungi incertae sedis</taxon>
        <taxon>Mucoromycota</taxon>
        <taxon>Mortierellomycotina</taxon>
        <taxon>Mortierellomycetes</taxon>
        <taxon>Mortierellales</taxon>
        <taxon>Mortierellaceae</taxon>
        <taxon>Linnemannia</taxon>
    </lineage>
</organism>
<dbReference type="EMBL" id="JAAAIM010000208">
    <property type="protein sequence ID" value="KAG0292160.1"/>
    <property type="molecule type" value="Genomic_DNA"/>
</dbReference>
<keyword evidence="2" id="KW-1185">Reference proteome</keyword>
<gene>
    <name evidence="1" type="ORF">BGZ96_004456</name>
</gene>
<evidence type="ECO:0000313" key="1">
    <source>
        <dbReference type="EMBL" id="KAG0292160.1"/>
    </source>
</evidence>
<dbReference type="Proteomes" id="UP001194696">
    <property type="component" value="Unassembled WGS sequence"/>
</dbReference>
<evidence type="ECO:0000313" key="2">
    <source>
        <dbReference type="Proteomes" id="UP001194696"/>
    </source>
</evidence>
<accession>A0ABQ7K6Z4</accession>
<reference evidence="1 2" key="1">
    <citation type="journal article" date="2020" name="Fungal Divers.">
        <title>Resolving the Mortierellaceae phylogeny through synthesis of multi-gene phylogenetics and phylogenomics.</title>
        <authorList>
            <person name="Vandepol N."/>
            <person name="Liber J."/>
            <person name="Desiro A."/>
            <person name="Na H."/>
            <person name="Kennedy M."/>
            <person name="Barry K."/>
            <person name="Grigoriev I.V."/>
            <person name="Miller A.N."/>
            <person name="O'Donnell K."/>
            <person name="Stajich J.E."/>
            <person name="Bonito G."/>
        </authorList>
    </citation>
    <scope>NUCLEOTIDE SEQUENCE [LARGE SCALE GENOMIC DNA]</scope>
    <source>
        <strain evidence="1 2">AD045</strain>
    </source>
</reference>